<dbReference type="OrthoDB" id="6707399at2"/>
<proteinExistence type="predicted"/>
<accession>N8QBQ4</accession>
<organism evidence="1 2">
    <name type="scientific">Acinetobacter bohemicus ANC 3994</name>
    <dbReference type="NCBI Taxonomy" id="1217715"/>
    <lineage>
        <taxon>Bacteria</taxon>
        <taxon>Pseudomonadati</taxon>
        <taxon>Pseudomonadota</taxon>
        <taxon>Gammaproteobacteria</taxon>
        <taxon>Moraxellales</taxon>
        <taxon>Moraxellaceae</taxon>
        <taxon>Acinetobacter</taxon>
    </lineage>
</organism>
<name>N8QBQ4_9GAMM</name>
<evidence type="ECO:0000313" key="1">
    <source>
        <dbReference type="EMBL" id="ENU20573.1"/>
    </source>
</evidence>
<dbReference type="EMBL" id="APOH01000010">
    <property type="protein sequence ID" value="ENU20573.1"/>
    <property type="molecule type" value="Genomic_DNA"/>
</dbReference>
<sequence length="229" mass="27017">MSDVNNAVDIIDSDKNKKIKTPKEIEKELKKFKRYKVESEKSFLYSLQNTKRLADLIKEHGGIIRYTPDKGISIDKISYEKMPEPIQTQFKYGLGKLEKYFSILYEADCQARAFNAYLYLLEMQYQKHIILNSPTKYAKVTLTEWRNCVSEVIALDSVHLDRIEKYLIDSGKLLYCWKRGTKCLTSSMEKNGEKLNLKEDYRISFNEWMNTNRIVYLEMDVLKLAFPCR</sequence>
<gene>
    <name evidence="1" type="ORF">F994_00799</name>
</gene>
<dbReference type="PATRIC" id="fig|1217715.3.peg.761"/>
<reference evidence="1 2" key="1">
    <citation type="submission" date="2013-02" db="EMBL/GenBank/DDBJ databases">
        <title>The Genome Sequence of Acinetobacter sp. ANC 3994.</title>
        <authorList>
            <consortium name="The Broad Institute Genome Sequencing Platform"/>
            <consortium name="The Broad Institute Genome Sequencing Center for Infectious Disease"/>
            <person name="Cerqueira G."/>
            <person name="Feldgarden M."/>
            <person name="Courvalin P."/>
            <person name="Perichon B."/>
            <person name="Grillot-Courvalin C."/>
            <person name="Clermont D."/>
            <person name="Rocha E."/>
            <person name="Yoon E.-J."/>
            <person name="Nemec A."/>
            <person name="Walker B."/>
            <person name="Young S.K."/>
            <person name="Zeng Q."/>
            <person name="Gargeya S."/>
            <person name="Fitzgerald M."/>
            <person name="Haas B."/>
            <person name="Abouelleil A."/>
            <person name="Alvarado L."/>
            <person name="Arachchi H.M."/>
            <person name="Berlin A.M."/>
            <person name="Chapman S.B."/>
            <person name="Dewar J."/>
            <person name="Goldberg J."/>
            <person name="Griggs A."/>
            <person name="Gujja S."/>
            <person name="Hansen M."/>
            <person name="Howarth C."/>
            <person name="Imamovic A."/>
            <person name="Larimer J."/>
            <person name="McCowan C."/>
            <person name="Murphy C."/>
            <person name="Neiman D."/>
            <person name="Pearson M."/>
            <person name="Priest M."/>
            <person name="Roberts A."/>
            <person name="Saif S."/>
            <person name="Shea T."/>
            <person name="Sisk P."/>
            <person name="Sykes S."/>
            <person name="Wortman J."/>
            <person name="Nusbaum C."/>
            <person name="Birren B."/>
        </authorList>
    </citation>
    <scope>NUCLEOTIDE SEQUENCE [LARGE SCALE GENOMIC DNA]</scope>
    <source>
        <strain evidence="1 2">ANC 3994</strain>
    </source>
</reference>
<evidence type="ECO:0000313" key="2">
    <source>
        <dbReference type="Proteomes" id="UP000013086"/>
    </source>
</evidence>
<protein>
    <submittedName>
        <fullName evidence="1">Uncharacterized protein</fullName>
    </submittedName>
</protein>
<dbReference type="HOGENOM" id="CLU_1207704_0_0_6"/>
<dbReference type="Proteomes" id="UP000013086">
    <property type="component" value="Unassembled WGS sequence"/>
</dbReference>
<comment type="caution">
    <text evidence="1">The sequence shown here is derived from an EMBL/GenBank/DDBJ whole genome shotgun (WGS) entry which is preliminary data.</text>
</comment>
<dbReference type="AlphaFoldDB" id="N8QBQ4"/>
<dbReference type="RefSeq" id="WP_004651088.1">
    <property type="nucleotide sequence ID" value="NZ_KB849176.1"/>
</dbReference>